<dbReference type="PANTHER" id="PTHR33744">
    <property type="entry name" value="CARBOHYDRATE DIACID REGULATOR"/>
    <property type="match status" value="1"/>
</dbReference>
<protein>
    <recommendedName>
        <fullName evidence="1">PucR C-terminal helix-turn-helix domain-containing protein</fullName>
    </recommendedName>
</protein>
<name>A0A5K1II77_9ACTN</name>
<evidence type="ECO:0000259" key="1">
    <source>
        <dbReference type="Pfam" id="PF13556"/>
    </source>
</evidence>
<dbReference type="InterPro" id="IPR025736">
    <property type="entry name" value="PucR_C-HTH_dom"/>
</dbReference>
<accession>A0A5K1II77</accession>
<dbReference type="InterPro" id="IPR042070">
    <property type="entry name" value="PucR_C-HTH_sf"/>
</dbReference>
<dbReference type="Gene3D" id="1.10.10.2840">
    <property type="entry name" value="PucR C-terminal helix-turn-helix domain"/>
    <property type="match status" value="1"/>
</dbReference>
<dbReference type="Proteomes" id="UP000368032">
    <property type="component" value="Unassembled WGS sequence"/>
</dbReference>
<dbReference type="InterPro" id="IPR051448">
    <property type="entry name" value="CdaR-like_regulators"/>
</dbReference>
<dbReference type="RefSeq" id="WP_152067293.1">
    <property type="nucleotide sequence ID" value="NZ_CABWIF010000001.1"/>
</dbReference>
<evidence type="ECO:0000313" key="2">
    <source>
        <dbReference type="EMBL" id="VWL86215.1"/>
    </source>
</evidence>
<dbReference type="Pfam" id="PF13556">
    <property type="entry name" value="HTH_30"/>
    <property type="match status" value="1"/>
</dbReference>
<dbReference type="PANTHER" id="PTHR33744:SF1">
    <property type="entry name" value="DNA-BINDING TRANSCRIPTIONAL ACTIVATOR ADER"/>
    <property type="match status" value="1"/>
</dbReference>
<evidence type="ECO:0000313" key="3">
    <source>
        <dbReference type="Proteomes" id="UP000368032"/>
    </source>
</evidence>
<reference evidence="2 3" key="1">
    <citation type="submission" date="2019-10" db="EMBL/GenBank/DDBJ databases">
        <authorList>
            <person name="Wolf R A."/>
        </authorList>
    </citation>
    <scope>NUCLEOTIDE SEQUENCE [LARGE SCALE GENOMIC DNA]</scope>
    <source>
        <strain evidence="2">Collinsella_aerofaciens_DSM_13712</strain>
    </source>
</reference>
<dbReference type="AlphaFoldDB" id="A0A5K1II77"/>
<gene>
    <name evidence="2" type="ORF">CKJAJONC_01061</name>
</gene>
<organism evidence="2 3">
    <name type="scientific">Collinsella aerofaciens</name>
    <dbReference type="NCBI Taxonomy" id="74426"/>
    <lineage>
        <taxon>Bacteria</taxon>
        <taxon>Bacillati</taxon>
        <taxon>Actinomycetota</taxon>
        <taxon>Coriobacteriia</taxon>
        <taxon>Coriobacteriales</taxon>
        <taxon>Coriobacteriaceae</taxon>
        <taxon>Collinsella</taxon>
    </lineage>
</organism>
<dbReference type="EMBL" id="CABWIF010000001">
    <property type="protein sequence ID" value="VWL86215.1"/>
    <property type="molecule type" value="Genomic_DNA"/>
</dbReference>
<proteinExistence type="predicted"/>
<feature type="domain" description="PucR C-terminal helix-turn-helix" evidence="1">
    <location>
        <begin position="321"/>
        <end position="366"/>
    </location>
</feature>
<sequence length="381" mass="42590">MITVADILALPAFERIDLVAPIEDAGEHRVYNVGILDCPPSINDYSAYMPGEFILTNLGFCYEDPDLSDASLIAMIERRVAAIAVKRVYSPCFTDAVAQASVRMGVPVYLYSGAYHERVAFESLNLLQRDLDASDKSDAVDTLLSGKPKAQVRQEINKLAGLTGSTMRCIAISAEKDDRCSLYAIQDTLNDFLDSFRQRHEDVQNACAFRYHDALLVFVSYATDKQHEGVFCDLENAIRGVGVNYCGIGDLVPLGEADISIRQATILLNEAHLSGTRRLEWSDLSMGAFSYAAQTNPMFERTAQGFRHRIESYDTQNSTELVQTARAFVHCSGDIIDTADRLHQHPNTVRYRLRRIRALLDMGDSHDRELLVFLSLTFLSR</sequence>